<name>A0A4Y2U0A9_ARAVE</name>
<evidence type="ECO:0000259" key="1">
    <source>
        <dbReference type="PROSITE" id="PS50994"/>
    </source>
</evidence>
<dbReference type="InterPro" id="IPR001584">
    <property type="entry name" value="Integrase_cat-core"/>
</dbReference>
<dbReference type="PANTHER" id="PTHR33327:SF3">
    <property type="entry name" value="RNA-DIRECTED DNA POLYMERASE"/>
    <property type="match status" value="1"/>
</dbReference>
<dbReference type="FunFam" id="2.40.70.10:FF:000130">
    <property type="entry name" value="Retrovirus-related Pol polyprotein from transposon opus-like Protein"/>
    <property type="match status" value="1"/>
</dbReference>
<keyword evidence="3" id="KW-1185">Reference proteome</keyword>
<dbReference type="Gene3D" id="3.30.420.10">
    <property type="entry name" value="Ribonuclease H-like superfamily/Ribonuclease H"/>
    <property type="match status" value="1"/>
</dbReference>
<dbReference type="GO" id="GO:0003676">
    <property type="term" value="F:nucleic acid binding"/>
    <property type="evidence" value="ECO:0007669"/>
    <property type="project" value="InterPro"/>
</dbReference>
<reference evidence="2 3" key="1">
    <citation type="journal article" date="2019" name="Sci. Rep.">
        <title>Orb-weaving spider Araneus ventricosus genome elucidates the spidroin gene catalogue.</title>
        <authorList>
            <person name="Kono N."/>
            <person name="Nakamura H."/>
            <person name="Ohtoshi R."/>
            <person name="Moran D.A.P."/>
            <person name="Shinohara A."/>
            <person name="Yoshida Y."/>
            <person name="Fujiwara M."/>
            <person name="Mori M."/>
            <person name="Tomita M."/>
            <person name="Arakawa K."/>
        </authorList>
    </citation>
    <scope>NUCLEOTIDE SEQUENCE [LARGE SCALE GENOMIC DNA]</scope>
</reference>
<dbReference type="GO" id="GO:0015074">
    <property type="term" value="P:DNA integration"/>
    <property type="evidence" value="ECO:0007669"/>
    <property type="project" value="InterPro"/>
</dbReference>
<comment type="caution">
    <text evidence="2">The sequence shown here is derived from an EMBL/GenBank/DDBJ whole genome shotgun (WGS) entry which is preliminary data.</text>
</comment>
<sequence>MPETKLEVSPSVEQDSQLSRIAFKAPVFWKNDPKLWFFQVESQFVTAGISNDSTKFHAVVAALNSNLLSCVRDIVRNPPLENEYIALKDRVLQHFAQSSSARLNLLLKDLQLGNKRPSHLLSEMRNLAPAKMEDDILQTLWLQRLPANLQQILSICKASLDELAQIADKIHEVSGCNFTVARVESNSDQFELDAIKAELEDLKNMVKKLSVSQYSHGRIKPRRRSRTPSRRIADKNVEPKRLCISVSSAADSCRPNSRLFITDLVTGHKFLVDSGAAVCCYPKKLTNFKAKQDLELYAANGSRIATYGTIKLELDFGLRRSFIWSFLVADVSDPIIGADFLERFQLLIDVRNRRLLDAHTSLFVKGMLKRTKSLGAVLQQNIESKVEPLGFFPRKLSATEKKYSTFDRCDNVVADTFSRISQINLLNLNDFSGLAEEKFLEPELQSLMGSGTGLELRPMYFASSEKPLYCDVSTGTCKKSKVARHTKSAVGHFPLPLARFTHVHIDVVGPLSPVRGMTYLLTCVDRFTRWPEAFPIPDQSADTIACTFLLGWISRFGVPEKVTSDRGTNFQINLFSSLSKFLSMEQTRTTAYHPQSNGAVERFHRHLKSALTAHLPENWLDSLPLVLLGIRSSFKPDLATSLAELVYGTILKLPGDTHVTTSTSSFLQILRHHVCSFRPVLTKHHCSGAVLISDDLIKASYVFLRIDGSESPWNLRMLVPTRSSQEQRKCLLWRSTVNRQQCPSRG</sequence>
<dbReference type="InterPro" id="IPR012337">
    <property type="entry name" value="RNaseH-like_sf"/>
</dbReference>
<accession>A0A4Y2U0A9</accession>
<dbReference type="AlphaFoldDB" id="A0A4Y2U0A9"/>
<gene>
    <name evidence="2" type="primary">gag-pol_9</name>
    <name evidence="2" type="ORF">AVEN_16360_1</name>
</gene>
<organism evidence="2 3">
    <name type="scientific">Araneus ventricosus</name>
    <name type="common">Orbweaver spider</name>
    <name type="synonym">Epeira ventricosa</name>
    <dbReference type="NCBI Taxonomy" id="182803"/>
    <lineage>
        <taxon>Eukaryota</taxon>
        <taxon>Metazoa</taxon>
        <taxon>Ecdysozoa</taxon>
        <taxon>Arthropoda</taxon>
        <taxon>Chelicerata</taxon>
        <taxon>Arachnida</taxon>
        <taxon>Araneae</taxon>
        <taxon>Araneomorphae</taxon>
        <taxon>Entelegynae</taxon>
        <taxon>Araneoidea</taxon>
        <taxon>Araneidae</taxon>
        <taxon>Araneus</taxon>
    </lineage>
</organism>
<dbReference type="EMBL" id="BGPR01032469">
    <property type="protein sequence ID" value="GBO06022.1"/>
    <property type="molecule type" value="Genomic_DNA"/>
</dbReference>
<protein>
    <submittedName>
        <fullName evidence="2">Gag-Pol polyprotein</fullName>
    </submittedName>
</protein>
<dbReference type="Proteomes" id="UP000499080">
    <property type="component" value="Unassembled WGS sequence"/>
</dbReference>
<dbReference type="InterPro" id="IPR055469">
    <property type="entry name" value="DUF7041"/>
</dbReference>
<dbReference type="InterPro" id="IPR021109">
    <property type="entry name" value="Peptidase_aspartic_dom_sf"/>
</dbReference>
<dbReference type="PANTHER" id="PTHR33327">
    <property type="entry name" value="ENDONUCLEASE"/>
    <property type="match status" value="1"/>
</dbReference>
<dbReference type="Pfam" id="PF00665">
    <property type="entry name" value="rve"/>
    <property type="match status" value="1"/>
</dbReference>
<dbReference type="SUPFAM" id="SSF50630">
    <property type="entry name" value="Acid proteases"/>
    <property type="match status" value="1"/>
</dbReference>
<dbReference type="FunFam" id="3.30.420.10:FF:000032">
    <property type="entry name" value="Retrovirus-related Pol polyprotein from transposon 297-like Protein"/>
    <property type="match status" value="1"/>
</dbReference>
<evidence type="ECO:0000313" key="2">
    <source>
        <dbReference type="EMBL" id="GBO06022.1"/>
    </source>
</evidence>
<dbReference type="Pfam" id="PF23055">
    <property type="entry name" value="DUF7041"/>
    <property type="match status" value="1"/>
</dbReference>
<evidence type="ECO:0000313" key="3">
    <source>
        <dbReference type="Proteomes" id="UP000499080"/>
    </source>
</evidence>
<dbReference type="SUPFAM" id="SSF53098">
    <property type="entry name" value="Ribonuclease H-like"/>
    <property type="match status" value="1"/>
</dbReference>
<dbReference type="PROSITE" id="PS50994">
    <property type="entry name" value="INTEGRASE"/>
    <property type="match status" value="1"/>
</dbReference>
<proteinExistence type="predicted"/>
<dbReference type="OrthoDB" id="10048650at2759"/>
<dbReference type="Gene3D" id="2.40.70.10">
    <property type="entry name" value="Acid Proteases"/>
    <property type="match status" value="1"/>
</dbReference>
<feature type="domain" description="Integrase catalytic" evidence="1">
    <location>
        <begin position="490"/>
        <end position="662"/>
    </location>
</feature>
<dbReference type="InterPro" id="IPR036397">
    <property type="entry name" value="RNaseH_sf"/>
</dbReference>